<reference evidence="2 3" key="1">
    <citation type="submission" date="2021-04" db="EMBL/GenBank/DDBJ databases">
        <title>Genomics, taxonomy and metabolism of representatives of sulfur bacteria of the genus Thiothrix: Thiothrix fructosivorans QT, Thiothrix unzii A1T and three new species, Thiothrix subterranea sp. nov., Thiothrix litoralis sp. nov. and 'Candidatus Thiothrix anitrata' sp. nov.</title>
        <authorList>
            <person name="Ravin N.V."/>
            <person name="Smolyakov D."/>
            <person name="Rudenko T.S."/>
            <person name="Mardanov A.V."/>
            <person name="Beletsky A.V."/>
            <person name="Markov N.D."/>
            <person name="Fomenkov A.I."/>
            <person name="Roberts R.J."/>
            <person name="Karnachuk O.V."/>
            <person name="Novikov A."/>
            <person name="Grabovich M.Y."/>
        </authorList>
    </citation>
    <scope>NUCLEOTIDE SEQUENCE [LARGE SCALE GENOMIC DNA]</scope>
    <source>
        <strain evidence="2 3">AS</strain>
    </source>
</reference>
<feature type="transmembrane region" description="Helical" evidence="1">
    <location>
        <begin position="122"/>
        <end position="143"/>
    </location>
</feature>
<keyword evidence="1" id="KW-0812">Transmembrane</keyword>
<evidence type="ECO:0000313" key="3">
    <source>
        <dbReference type="Proteomes" id="UP000672039"/>
    </source>
</evidence>
<evidence type="ECO:0000256" key="1">
    <source>
        <dbReference type="SAM" id="Phobius"/>
    </source>
</evidence>
<feature type="transmembrane region" description="Helical" evidence="1">
    <location>
        <begin position="60"/>
        <end position="81"/>
    </location>
</feature>
<feature type="transmembrane region" description="Helical" evidence="1">
    <location>
        <begin position="12"/>
        <end position="29"/>
    </location>
</feature>
<feature type="transmembrane region" description="Helical" evidence="1">
    <location>
        <begin position="150"/>
        <end position="172"/>
    </location>
</feature>
<dbReference type="RefSeq" id="WP_210223357.1">
    <property type="nucleotide sequence ID" value="NZ_CP072801.1"/>
</dbReference>
<keyword evidence="3" id="KW-1185">Reference proteome</keyword>
<keyword evidence="1" id="KW-1133">Transmembrane helix</keyword>
<protein>
    <recommendedName>
        <fullName evidence="4">HupE / UreJ protein</fullName>
    </recommendedName>
</protein>
<feature type="transmembrane region" description="Helical" evidence="1">
    <location>
        <begin position="88"/>
        <end position="110"/>
    </location>
</feature>
<organism evidence="2 3">
    <name type="scientific">Thiothrix litoralis</name>
    <dbReference type="NCBI Taxonomy" id="2891210"/>
    <lineage>
        <taxon>Bacteria</taxon>
        <taxon>Pseudomonadati</taxon>
        <taxon>Pseudomonadota</taxon>
        <taxon>Gammaproteobacteria</taxon>
        <taxon>Thiotrichales</taxon>
        <taxon>Thiotrichaceae</taxon>
        <taxon>Thiothrix</taxon>
    </lineage>
</organism>
<proteinExistence type="predicted"/>
<evidence type="ECO:0008006" key="4">
    <source>
        <dbReference type="Google" id="ProtNLM"/>
    </source>
</evidence>
<feature type="transmembrane region" description="Helical" evidence="1">
    <location>
        <begin position="36"/>
        <end position="54"/>
    </location>
</feature>
<sequence length="174" mass="17953">MMNFFIQGMGTPWQIPAHIVVLVGLGLLLGQQGFAAVRAGLLVFVLSVLIGLGLTRVPALTWDGSMVLLTLAGVTGILLALRLELPLWLGAVLTGVGGVLIGMGSAPLMIPGLNALKIYTELAGTAVSTSVTLLALALLASLLRTLLNGIVLRVLGSWVAASALMVLALLFVPH</sequence>
<dbReference type="EMBL" id="CP072801">
    <property type="protein sequence ID" value="QTR47058.1"/>
    <property type="molecule type" value="Genomic_DNA"/>
</dbReference>
<name>A0ABX7WXE8_9GAMM</name>
<keyword evidence="1" id="KW-0472">Membrane</keyword>
<evidence type="ECO:0000313" key="2">
    <source>
        <dbReference type="EMBL" id="QTR47058.1"/>
    </source>
</evidence>
<dbReference type="Proteomes" id="UP000672039">
    <property type="component" value="Chromosome"/>
</dbReference>
<accession>A0ABX7WXE8</accession>
<gene>
    <name evidence="2" type="ORF">J9253_03690</name>
</gene>